<feature type="signal peptide" evidence="6">
    <location>
        <begin position="1"/>
        <end position="19"/>
    </location>
</feature>
<dbReference type="GO" id="GO:0016810">
    <property type="term" value="F:hydrolase activity, acting on carbon-nitrogen (but not peptide) bonds"/>
    <property type="evidence" value="ECO:0007669"/>
    <property type="project" value="InterPro"/>
</dbReference>
<organism evidence="8 9">
    <name type="scientific">Mucor saturninus</name>
    <dbReference type="NCBI Taxonomy" id="64648"/>
    <lineage>
        <taxon>Eukaryota</taxon>
        <taxon>Fungi</taxon>
        <taxon>Fungi incertae sedis</taxon>
        <taxon>Mucoromycota</taxon>
        <taxon>Mucoromycotina</taxon>
        <taxon>Mucoromycetes</taxon>
        <taxon>Mucorales</taxon>
        <taxon>Mucorineae</taxon>
        <taxon>Mucoraceae</taxon>
        <taxon>Mucor</taxon>
    </lineage>
</organism>
<dbReference type="PANTHER" id="PTHR46471">
    <property type="entry name" value="CHITIN DEACETYLASE"/>
    <property type="match status" value="1"/>
</dbReference>
<evidence type="ECO:0000259" key="7">
    <source>
        <dbReference type="PROSITE" id="PS51677"/>
    </source>
</evidence>
<proteinExistence type="predicted"/>
<keyword evidence="4" id="KW-0378">Hydrolase</keyword>
<dbReference type="GO" id="GO:0046872">
    <property type="term" value="F:metal ion binding"/>
    <property type="evidence" value="ECO:0007669"/>
    <property type="project" value="UniProtKB-KW"/>
</dbReference>
<evidence type="ECO:0000256" key="2">
    <source>
        <dbReference type="ARBA" id="ARBA00022723"/>
    </source>
</evidence>
<evidence type="ECO:0000256" key="6">
    <source>
        <dbReference type="SAM" id="SignalP"/>
    </source>
</evidence>
<feature type="domain" description="NodB homology" evidence="7">
    <location>
        <begin position="45"/>
        <end position="243"/>
    </location>
</feature>
<feature type="chain" id="PRO_5034440293" description="NodB homology domain-containing protein" evidence="6">
    <location>
        <begin position="20"/>
        <end position="292"/>
    </location>
</feature>
<keyword evidence="9" id="KW-1185">Reference proteome</keyword>
<dbReference type="InterPro" id="IPR002509">
    <property type="entry name" value="NODB_dom"/>
</dbReference>
<evidence type="ECO:0000313" key="8">
    <source>
        <dbReference type="EMBL" id="KAG2206242.1"/>
    </source>
</evidence>
<accession>A0A8H7V5I1</accession>
<comment type="caution">
    <text evidence="8">The sequence shown here is derived from an EMBL/GenBank/DDBJ whole genome shotgun (WGS) entry which is preliminary data.</text>
</comment>
<dbReference type="SUPFAM" id="SSF88713">
    <property type="entry name" value="Glycoside hydrolase/deacetylase"/>
    <property type="match status" value="1"/>
</dbReference>
<sequence>MRTTSLFLTLAYAASMVMARPTIRAEPVAEVAETYTSYSSCNRPGVFALTFDDGPDKYSWGLAKTLHDQGIKATFFINGANSVNVLEESTTTEEGEKTYLEVIKQYYDQGHEIASHTYEHKDLKGLTVEEVEYQMNTQSDVIFKAIGKRPALMRPPEGVTDDVSAKVLKDLGYHNILWDIDTNDWRHLGLSTEQKNVKEVLDEDIANVTMGHISLEHDIHEDTVNTLVPWLTEYVKSKGLTFVTVSDCIGVEPYQPDASTGASNTTTTPATVDAALTADINLSTIDIDLTNL</sequence>
<dbReference type="InterPro" id="IPR011330">
    <property type="entry name" value="Glyco_hydro/deAcase_b/a-brl"/>
</dbReference>
<dbReference type="Gene3D" id="3.20.20.370">
    <property type="entry name" value="Glycoside hydrolase/deacetylase"/>
    <property type="match status" value="1"/>
</dbReference>
<dbReference type="OrthoDB" id="2125469at2759"/>
<comment type="cofactor">
    <cofactor evidence="1">
        <name>Co(2+)</name>
        <dbReference type="ChEBI" id="CHEBI:48828"/>
    </cofactor>
</comment>
<dbReference type="Pfam" id="PF01522">
    <property type="entry name" value="Polysacc_deac_1"/>
    <property type="match status" value="1"/>
</dbReference>
<evidence type="ECO:0000256" key="5">
    <source>
        <dbReference type="ARBA" id="ARBA00023277"/>
    </source>
</evidence>
<keyword evidence="5" id="KW-0119">Carbohydrate metabolism</keyword>
<dbReference type="AlphaFoldDB" id="A0A8H7V5I1"/>
<dbReference type="PANTHER" id="PTHR46471:SF4">
    <property type="entry name" value="CHITIN DEACETYLASE"/>
    <property type="match status" value="1"/>
</dbReference>
<dbReference type="PROSITE" id="PS51677">
    <property type="entry name" value="NODB"/>
    <property type="match status" value="1"/>
</dbReference>
<evidence type="ECO:0000256" key="1">
    <source>
        <dbReference type="ARBA" id="ARBA00001941"/>
    </source>
</evidence>
<dbReference type="Proteomes" id="UP000603453">
    <property type="component" value="Unassembled WGS sequence"/>
</dbReference>
<gene>
    <name evidence="8" type="ORF">INT47_007255</name>
</gene>
<evidence type="ECO:0000256" key="3">
    <source>
        <dbReference type="ARBA" id="ARBA00022729"/>
    </source>
</evidence>
<keyword evidence="2" id="KW-0479">Metal-binding</keyword>
<evidence type="ECO:0000256" key="4">
    <source>
        <dbReference type="ARBA" id="ARBA00022801"/>
    </source>
</evidence>
<dbReference type="EMBL" id="JAEPRD010000031">
    <property type="protein sequence ID" value="KAG2206242.1"/>
    <property type="molecule type" value="Genomic_DNA"/>
</dbReference>
<protein>
    <recommendedName>
        <fullName evidence="7">NodB homology domain-containing protein</fullName>
    </recommendedName>
</protein>
<reference evidence="8" key="1">
    <citation type="submission" date="2020-12" db="EMBL/GenBank/DDBJ databases">
        <title>Metabolic potential, ecology and presence of endohyphal bacteria is reflected in genomic diversity of Mucoromycotina.</title>
        <authorList>
            <person name="Muszewska A."/>
            <person name="Okrasinska A."/>
            <person name="Steczkiewicz K."/>
            <person name="Drgas O."/>
            <person name="Orlowska M."/>
            <person name="Perlinska-Lenart U."/>
            <person name="Aleksandrzak-Piekarczyk T."/>
            <person name="Szatraj K."/>
            <person name="Zielenkiewicz U."/>
            <person name="Pilsyk S."/>
            <person name="Malc E."/>
            <person name="Mieczkowski P."/>
            <person name="Kruszewska J.S."/>
            <person name="Biernat P."/>
            <person name="Pawlowska J."/>
        </authorList>
    </citation>
    <scope>NUCLEOTIDE SEQUENCE</scope>
    <source>
        <strain evidence="8">WA0000017839</strain>
    </source>
</reference>
<name>A0A8H7V5I1_9FUNG</name>
<evidence type="ECO:0000313" key="9">
    <source>
        <dbReference type="Proteomes" id="UP000603453"/>
    </source>
</evidence>
<dbReference type="GO" id="GO:0005975">
    <property type="term" value="P:carbohydrate metabolic process"/>
    <property type="evidence" value="ECO:0007669"/>
    <property type="project" value="InterPro"/>
</dbReference>
<keyword evidence="3 6" id="KW-0732">Signal</keyword>